<proteinExistence type="inferred from homology"/>
<dbReference type="RefSeq" id="WP_260998332.1">
    <property type="nucleotide sequence ID" value="NZ_CP054475.1"/>
</dbReference>
<keyword evidence="8" id="KW-0288">FMN</keyword>
<evidence type="ECO:0000256" key="5">
    <source>
        <dbReference type="ARBA" id="ARBA00022989"/>
    </source>
</evidence>
<comment type="caution">
    <text evidence="8">Lacks conserved residue(s) required for the propagation of feature annotation.</text>
</comment>
<comment type="cofactor">
    <cofactor evidence="8">
        <name>FMN</name>
        <dbReference type="ChEBI" id="CHEBI:58210"/>
    </cofactor>
    <text evidence="8">Binds 1 FMN per subunit.</text>
</comment>
<evidence type="ECO:0000256" key="8">
    <source>
        <dbReference type="HAMAP-Rule" id="MF_01207"/>
    </source>
</evidence>
<dbReference type="PANTHER" id="PTHR36964:SF1">
    <property type="entry name" value="PROTEIN-METHIONINE-SULFOXIDE REDUCTASE HEME-BINDING SUBUNIT MSRQ"/>
    <property type="match status" value="1"/>
</dbReference>
<gene>
    <name evidence="8" type="primary">msrQ</name>
    <name evidence="10" type="ORF">HUF19_02395</name>
</gene>
<feature type="transmembrane region" description="Helical" evidence="8">
    <location>
        <begin position="149"/>
        <end position="166"/>
    </location>
</feature>
<comment type="subcellular location">
    <subcellularLocation>
        <location evidence="8">Cell membrane</location>
        <topology evidence="8">Multi-pass membrane protein</topology>
    </subcellularLocation>
    <subcellularLocation>
        <location evidence="1">Membrane</location>
        <topology evidence="1">Multi-pass membrane protein</topology>
    </subcellularLocation>
</comment>
<feature type="transmembrane region" description="Helical" evidence="8">
    <location>
        <begin position="172"/>
        <end position="188"/>
    </location>
</feature>
<keyword evidence="5 8" id="KW-1133">Transmembrane helix</keyword>
<dbReference type="PANTHER" id="PTHR36964">
    <property type="entry name" value="PROTEIN-METHIONINE-SULFOXIDE REDUCTASE HEME-BINDING SUBUNIT MSRQ"/>
    <property type="match status" value="1"/>
</dbReference>
<dbReference type="Proteomes" id="UP001065322">
    <property type="component" value="Chromosome"/>
</dbReference>
<comment type="similarity">
    <text evidence="8">Belongs to the MsrQ family.</text>
</comment>
<evidence type="ECO:0000256" key="7">
    <source>
        <dbReference type="ARBA" id="ARBA00023136"/>
    </source>
</evidence>
<keyword evidence="11" id="KW-1185">Reference proteome</keyword>
<reference evidence="11" key="1">
    <citation type="submission" date="2020-06" db="EMBL/GenBank/DDBJ databases">
        <title>Thalassolituus marinus alknpb1M-1, a hydrocarbon-degrading bacterium isolated from the deep-sea overlying water using an in-situ strategy from the South China Sea basin.</title>
        <authorList>
            <person name="Dong C."/>
            <person name="Chen Y."/>
            <person name="Shao Z."/>
        </authorList>
    </citation>
    <scope>NUCLEOTIDE SEQUENCE [LARGE SCALE GENOMIC DNA]</scope>
    <source>
        <strain evidence="11">alknpb1M-1</strain>
    </source>
</reference>
<accession>A0ABY6A7Z5</accession>
<keyword evidence="3 8" id="KW-0349">Heme</keyword>
<keyword evidence="8" id="KW-0479">Metal-binding</keyword>
<protein>
    <recommendedName>
        <fullName evidence="8">Protein-methionine-sulfoxide reductase heme-binding subunit MsrQ</fullName>
    </recommendedName>
    <alternativeName>
        <fullName evidence="8">Flavocytochrome MsrQ</fullName>
    </alternativeName>
</protein>
<keyword evidence="6 8" id="KW-0408">Iron</keyword>
<evidence type="ECO:0000313" key="11">
    <source>
        <dbReference type="Proteomes" id="UP001065322"/>
    </source>
</evidence>
<keyword evidence="8" id="KW-0285">Flavoprotein</keyword>
<feature type="transmembrane region" description="Helical" evidence="8">
    <location>
        <begin position="42"/>
        <end position="61"/>
    </location>
</feature>
<dbReference type="EMBL" id="CP054475">
    <property type="protein sequence ID" value="UXD86366.1"/>
    <property type="molecule type" value="Genomic_DNA"/>
</dbReference>
<evidence type="ECO:0000256" key="4">
    <source>
        <dbReference type="ARBA" id="ARBA00022692"/>
    </source>
</evidence>
<evidence type="ECO:0000256" key="2">
    <source>
        <dbReference type="ARBA" id="ARBA00022448"/>
    </source>
</evidence>
<dbReference type="Pfam" id="PF01794">
    <property type="entry name" value="Ferric_reduct"/>
    <property type="match status" value="1"/>
</dbReference>
<comment type="function">
    <text evidence="8">Part of the MsrPQ system that repairs oxidized periplasmic proteins containing methionine sulfoxide residues (Met-O), using respiratory chain electrons. Thus protects these proteins from oxidative-stress damage caused by reactive species of oxygen and chlorine generated by the host defense mechanisms. MsrPQ is essential for the maintenance of envelope integrity under bleach stress, rescuing a wide series of structurally unrelated periplasmic proteins from methionine oxidation. MsrQ provides electrons for reduction to the reductase catalytic subunit MsrP, using the quinone pool of the respiratory chain.</text>
</comment>
<keyword evidence="8" id="KW-0249">Electron transport</keyword>
<dbReference type="HAMAP" id="MF_01207">
    <property type="entry name" value="MsrQ"/>
    <property type="match status" value="1"/>
</dbReference>
<keyword evidence="7 8" id="KW-0472">Membrane</keyword>
<keyword evidence="8" id="KW-1003">Cell membrane</keyword>
<evidence type="ECO:0000313" key="10">
    <source>
        <dbReference type="EMBL" id="UXD86366.1"/>
    </source>
</evidence>
<feature type="transmembrane region" description="Helical" evidence="8">
    <location>
        <begin position="82"/>
        <end position="104"/>
    </location>
</feature>
<dbReference type="InterPro" id="IPR022837">
    <property type="entry name" value="MsrQ-like"/>
</dbReference>
<evidence type="ECO:0000259" key="9">
    <source>
        <dbReference type="Pfam" id="PF01794"/>
    </source>
</evidence>
<dbReference type="InterPro" id="IPR013130">
    <property type="entry name" value="Fe3_Rdtase_TM_dom"/>
</dbReference>
<evidence type="ECO:0000256" key="6">
    <source>
        <dbReference type="ARBA" id="ARBA00023004"/>
    </source>
</evidence>
<name>A0ABY6A7Z5_9GAMM</name>
<keyword evidence="4 8" id="KW-0812">Transmembrane</keyword>
<feature type="domain" description="Ferric oxidoreductase" evidence="9">
    <location>
        <begin position="47"/>
        <end position="160"/>
    </location>
</feature>
<evidence type="ECO:0000256" key="1">
    <source>
        <dbReference type="ARBA" id="ARBA00004141"/>
    </source>
</evidence>
<sequence>MIRLRRTVLFLLGITPFIYIGQAIVRLQLGEWEVLGPEPGKAVVWFTGTWAFNFLLLTLAVTPLRRLLKQPWLLQHRRMLGLFAFFYATLHLLSYFAFLLEWRFAELGAETIKRPYLLLGMTAWLLLLPLAVTSTRGWQRRLKQGWKRLHKLIYPLSVLVAVHYLLQIRSSWFEPVLYAALVLCLLLLRWRKATVTKHADGHNS</sequence>
<keyword evidence="2 8" id="KW-0813">Transport</keyword>
<feature type="transmembrane region" description="Helical" evidence="8">
    <location>
        <begin position="116"/>
        <end position="137"/>
    </location>
</feature>
<organism evidence="10 11">
    <name type="scientific">Thalassolituus hydrocarboniclasticus</name>
    <dbReference type="NCBI Taxonomy" id="2742796"/>
    <lineage>
        <taxon>Bacteria</taxon>
        <taxon>Pseudomonadati</taxon>
        <taxon>Pseudomonadota</taxon>
        <taxon>Gammaproteobacteria</taxon>
        <taxon>Oceanospirillales</taxon>
        <taxon>Oceanospirillaceae</taxon>
        <taxon>Thalassolituus</taxon>
    </lineage>
</organism>
<comment type="subunit">
    <text evidence="8">Heterodimer of a catalytic subunit (MsrP) and a heme-binding subunit (MsrQ).</text>
</comment>
<evidence type="ECO:0000256" key="3">
    <source>
        <dbReference type="ARBA" id="ARBA00022617"/>
    </source>
</evidence>
<comment type="cofactor">
    <cofactor evidence="8">
        <name>heme b</name>
        <dbReference type="ChEBI" id="CHEBI:60344"/>
    </cofactor>
    <text evidence="8">Binds 1 heme b (iron(II)-protoporphyrin IX) group per subunit.</text>
</comment>